<dbReference type="InterPro" id="IPR024447">
    <property type="entry name" value="YXWGXW_rpt"/>
</dbReference>
<evidence type="ECO:0000313" key="2">
    <source>
        <dbReference type="Proteomes" id="UP000233293"/>
    </source>
</evidence>
<protein>
    <recommendedName>
        <fullName evidence="3">YXWGXW repeat-containing protein</fullName>
    </recommendedName>
</protein>
<dbReference type="Pfam" id="PF12779">
    <property type="entry name" value="WXXGXW"/>
    <property type="match status" value="1"/>
</dbReference>
<sequence length="96" mass="11284">MLAGCVAHRAGPPPPPPPAVVYIPRPPPAEMVEAMPPPPDPRPIWVWQKGHWRWDGREYVWHPGHWFERPPHVAEWVPPHWEQHANGWFLIEGHWR</sequence>
<reference evidence="2" key="1">
    <citation type="submission" date="2017-12" db="EMBL/GenBank/DDBJ databases">
        <title>Draft genome sequence of Telmatospirillum siberiense 26-4b1T, an acidotolerant peatland alphaproteobacterium potentially involved in sulfur cycling.</title>
        <authorList>
            <person name="Hausmann B."/>
            <person name="Pjevac P."/>
            <person name="Schreck K."/>
            <person name="Herbold C.W."/>
            <person name="Daims H."/>
            <person name="Wagner M."/>
            <person name="Pester M."/>
            <person name="Loy A."/>
        </authorList>
    </citation>
    <scope>NUCLEOTIDE SEQUENCE [LARGE SCALE GENOMIC DNA]</scope>
    <source>
        <strain evidence="2">26-4b1</strain>
    </source>
</reference>
<dbReference type="OrthoDB" id="7632532at2"/>
<dbReference type="EMBL" id="PIUM01000020">
    <property type="protein sequence ID" value="PKU23501.1"/>
    <property type="molecule type" value="Genomic_DNA"/>
</dbReference>
<gene>
    <name evidence="1" type="ORF">CWS72_16365</name>
</gene>
<accession>A0A2N3PSX1</accession>
<organism evidence="1 2">
    <name type="scientific">Telmatospirillum siberiense</name>
    <dbReference type="NCBI Taxonomy" id="382514"/>
    <lineage>
        <taxon>Bacteria</taxon>
        <taxon>Pseudomonadati</taxon>
        <taxon>Pseudomonadota</taxon>
        <taxon>Alphaproteobacteria</taxon>
        <taxon>Rhodospirillales</taxon>
        <taxon>Rhodospirillaceae</taxon>
        <taxon>Telmatospirillum</taxon>
    </lineage>
</organism>
<dbReference type="AlphaFoldDB" id="A0A2N3PSX1"/>
<proteinExistence type="predicted"/>
<keyword evidence="2" id="KW-1185">Reference proteome</keyword>
<evidence type="ECO:0000313" key="1">
    <source>
        <dbReference type="EMBL" id="PKU23501.1"/>
    </source>
</evidence>
<comment type="caution">
    <text evidence="1">The sequence shown here is derived from an EMBL/GenBank/DDBJ whole genome shotgun (WGS) entry which is preliminary data.</text>
</comment>
<name>A0A2N3PSX1_9PROT</name>
<dbReference type="Proteomes" id="UP000233293">
    <property type="component" value="Unassembled WGS sequence"/>
</dbReference>
<evidence type="ECO:0008006" key="3">
    <source>
        <dbReference type="Google" id="ProtNLM"/>
    </source>
</evidence>